<dbReference type="InterPro" id="IPR013783">
    <property type="entry name" value="Ig-like_fold"/>
</dbReference>
<dbReference type="Gene3D" id="2.60.120.200">
    <property type="match status" value="2"/>
</dbReference>
<dbReference type="InterPro" id="IPR003961">
    <property type="entry name" value="FN3_dom"/>
</dbReference>
<dbReference type="CDD" id="cd00063">
    <property type="entry name" value="FN3"/>
    <property type="match status" value="1"/>
</dbReference>
<evidence type="ECO:0000313" key="6">
    <source>
        <dbReference type="Proteomes" id="UP001304515"/>
    </source>
</evidence>
<feature type="chain" id="PRO_5044705327" evidence="2">
    <location>
        <begin position="19"/>
        <end position="519"/>
    </location>
</feature>
<dbReference type="InterPro" id="IPR011628">
    <property type="entry name" value="Cleaved_adhesin"/>
</dbReference>
<accession>A0AA96F5H9</accession>
<keyword evidence="1 2" id="KW-0732">Signal</keyword>
<proteinExistence type="predicted"/>
<gene>
    <name evidence="5" type="ORF">RN605_01120</name>
    <name evidence="4" type="ORF">RN608_07820</name>
</gene>
<evidence type="ECO:0000313" key="4">
    <source>
        <dbReference type="EMBL" id="WNM17919.1"/>
    </source>
</evidence>
<dbReference type="SUPFAM" id="SSF49265">
    <property type="entry name" value="Fibronectin type III"/>
    <property type="match status" value="1"/>
</dbReference>
<organism evidence="5 6">
    <name type="scientific">Flavobacterium capsici</name>
    <dbReference type="NCBI Taxonomy" id="3075618"/>
    <lineage>
        <taxon>Bacteria</taxon>
        <taxon>Pseudomonadati</taxon>
        <taxon>Bacteroidota</taxon>
        <taxon>Flavobacteriia</taxon>
        <taxon>Flavobacteriales</taxon>
        <taxon>Flavobacteriaceae</taxon>
        <taxon>Flavobacterium</taxon>
    </lineage>
</organism>
<dbReference type="KEGG" id="fcj:RN605_01120"/>
<dbReference type="InterPro" id="IPR026444">
    <property type="entry name" value="Secre_tail"/>
</dbReference>
<protein>
    <submittedName>
        <fullName evidence="5">Choice-of-anchor J domain-containing protein</fullName>
    </submittedName>
</protein>
<name>A0AA96F5H9_9FLAO</name>
<evidence type="ECO:0000256" key="1">
    <source>
        <dbReference type="ARBA" id="ARBA00022729"/>
    </source>
</evidence>
<reference evidence="5 6" key="1">
    <citation type="submission" date="2023-09" db="EMBL/GenBank/DDBJ databases">
        <title>Flavobacterium sp. a novel bacteria isolate from Pepper rhizosphere.</title>
        <authorList>
            <person name="Peng Y."/>
            <person name="Lee J."/>
        </authorList>
    </citation>
    <scope>NUCLEOTIDE SEQUENCE [LARGE SCALE GENOMIC DNA]</scope>
    <source>
        <strain evidence="4">PMR2A8</strain>
        <strain evidence="5 6">PMTSA4</strain>
    </source>
</reference>
<evidence type="ECO:0000259" key="3">
    <source>
        <dbReference type="PROSITE" id="PS50853"/>
    </source>
</evidence>
<evidence type="ECO:0000256" key="2">
    <source>
        <dbReference type="SAM" id="SignalP"/>
    </source>
</evidence>
<dbReference type="Pfam" id="PF07675">
    <property type="entry name" value="Cleaved_Adhesin"/>
    <property type="match status" value="1"/>
</dbReference>
<accession>A0AA96ETI3</accession>
<sequence length="519" mass="55692">MKKLLLLTLFGFSQLTSAQIIFQENWDGIGPGIAGWTLNNVDGLTPNAGVNFVNAAWVSTTEEFGNNVAMSNSWYTPAGTSNDWLISPAIVLPAGTKTLSWDARTYDPTYKDSYKVFISTTGNSVANFTTQLFAQGNGTTGSTGENTTWTRRTLDLSSYTGTIYIAFQNFSTDMFLLAVDNISITGNSTCQSPNRVMTTNAIGLTTATLNWDAVTGATGYEVAVGAVGFIPSTQTGTSPTNSYVVTNLTPNNRYQYYVRNSCGSMWIGPYNIFTASYVTNSNYGFETTAANGGYNADGWTGSFSLNNTAGAAFYADGVQMVFSNSSTTAATDRWLYSRPIYLTANEQITLKFSTRSTSTTVANSLISKVGSAPTPVGQTTTLSTVNVVGTTFVVTTNNFTAPTTGTYYFGFNHNNPATSVATSIVLDKVEFTTNLNSNDFLSNNLVVYPNPTKNIINISNSLNAVVDNVVLTDLNGRVVKSQKINATEGQVDISDLATGIYMMNVTTDQGVATKKVIKE</sequence>
<dbReference type="Gene3D" id="2.60.40.10">
    <property type="entry name" value="Immunoglobulins"/>
    <property type="match status" value="1"/>
</dbReference>
<evidence type="ECO:0000313" key="5">
    <source>
        <dbReference type="EMBL" id="WNM21971.1"/>
    </source>
</evidence>
<feature type="signal peptide" evidence="2">
    <location>
        <begin position="1"/>
        <end position="18"/>
    </location>
</feature>
<dbReference type="NCBIfam" id="NF038128">
    <property type="entry name" value="choice_anch_J"/>
    <property type="match status" value="1"/>
</dbReference>
<dbReference type="EMBL" id="CP134890">
    <property type="protein sequence ID" value="WNM21971.1"/>
    <property type="molecule type" value="Genomic_DNA"/>
</dbReference>
<dbReference type="PROSITE" id="PS50853">
    <property type="entry name" value="FN3"/>
    <property type="match status" value="1"/>
</dbReference>
<dbReference type="AlphaFoldDB" id="A0AA96F5H9"/>
<dbReference type="InterPro" id="IPR036116">
    <property type="entry name" value="FN3_sf"/>
</dbReference>
<dbReference type="NCBIfam" id="TIGR04183">
    <property type="entry name" value="Por_Secre_tail"/>
    <property type="match status" value="1"/>
</dbReference>
<dbReference type="RefSeq" id="WP_313321569.1">
    <property type="nucleotide sequence ID" value="NZ_CP134878.1"/>
</dbReference>
<dbReference type="EMBL" id="CP134878">
    <property type="protein sequence ID" value="WNM17919.1"/>
    <property type="molecule type" value="Genomic_DNA"/>
</dbReference>
<keyword evidence="6" id="KW-1185">Reference proteome</keyword>
<feature type="domain" description="Fibronectin type-III" evidence="3">
    <location>
        <begin position="193"/>
        <end position="282"/>
    </location>
</feature>
<dbReference type="Proteomes" id="UP001304515">
    <property type="component" value="Chromosome"/>
</dbReference>
<dbReference type="Pfam" id="PF18962">
    <property type="entry name" value="Por_Secre_tail"/>
    <property type="match status" value="1"/>
</dbReference>